<accession>A0A1Z5JQE0</accession>
<comment type="caution">
    <text evidence="2">The sequence shown here is derived from an EMBL/GenBank/DDBJ whole genome shotgun (WGS) entry which is preliminary data.</text>
</comment>
<evidence type="ECO:0000256" key="1">
    <source>
        <dbReference type="SAM" id="MobiDB-lite"/>
    </source>
</evidence>
<evidence type="ECO:0000313" key="3">
    <source>
        <dbReference type="Proteomes" id="UP000198406"/>
    </source>
</evidence>
<proteinExistence type="predicted"/>
<evidence type="ECO:0000313" key="2">
    <source>
        <dbReference type="EMBL" id="GAX16106.1"/>
    </source>
</evidence>
<sequence length="251" mass="28249">MGRSGESSRSQVDEEPSSNQKHSKQQDNPAIQHVKSLLNSIFYGIAPVDNTEENVDVKEPEKENEGGYADQVMAAIRIDDHIPTEPNMIRKTKLFQSAYKAIQWQRDNYLVGTEYANWRKSEREKERERPIWHRNILVADIPYDPTAMGHVQFSKLAVDFLPSETMQKAVLPLVIGLPMGPIFPLALSSVLSLIPSQQPRLDHVVKSSILTYLDNPANRVAIKNTTQGFIYRRSGGGPQKQSEPTISSKTP</sequence>
<name>A0A1Z5JQE0_FISSO</name>
<organism evidence="2 3">
    <name type="scientific">Fistulifera solaris</name>
    <name type="common">Oleaginous diatom</name>
    <dbReference type="NCBI Taxonomy" id="1519565"/>
    <lineage>
        <taxon>Eukaryota</taxon>
        <taxon>Sar</taxon>
        <taxon>Stramenopiles</taxon>
        <taxon>Ochrophyta</taxon>
        <taxon>Bacillariophyta</taxon>
        <taxon>Bacillariophyceae</taxon>
        <taxon>Bacillariophycidae</taxon>
        <taxon>Naviculales</taxon>
        <taxon>Naviculaceae</taxon>
        <taxon>Fistulifera</taxon>
    </lineage>
</organism>
<reference evidence="2 3" key="1">
    <citation type="journal article" date="2015" name="Plant Cell">
        <title>Oil accumulation by the oleaginous diatom Fistulifera solaris as revealed by the genome and transcriptome.</title>
        <authorList>
            <person name="Tanaka T."/>
            <person name="Maeda Y."/>
            <person name="Veluchamy A."/>
            <person name="Tanaka M."/>
            <person name="Abida H."/>
            <person name="Marechal E."/>
            <person name="Bowler C."/>
            <person name="Muto M."/>
            <person name="Sunaga Y."/>
            <person name="Tanaka M."/>
            <person name="Yoshino T."/>
            <person name="Taniguchi T."/>
            <person name="Fukuda Y."/>
            <person name="Nemoto M."/>
            <person name="Matsumoto M."/>
            <person name="Wong P.S."/>
            <person name="Aburatani S."/>
            <person name="Fujibuchi W."/>
        </authorList>
    </citation>
    <scope>NUCLEOTIDE SEQUENCE [LARGE SCALE GENOMIC DNA]</scope>
    <source>
        <strain evidence="2 3">JPCC DA0580</strain>
    </source>
</reference>
<gene>
    <name evidence="2" type="ORF">FisN_3Hh414</name>
</gene>
<dbReference type="EMBL" id="BDSP01000102">
    <property type="protein sequence ID" value="GAX16106.1"/>
    <property type="molecule type" value="Genomic_DNA"/>
</dbReference>
<dbReference type="AlphaFoldDB" id="A0A1Z5JQE0"/>
<dbReference type="InParanoid" id="A0A1Z5JQE0"/>
<feature type="compositionally biased region" description="Polar residues" evidence="1">
    <location>
        <begin position="1"/>
        <end position="10"/>
    </location>
</feature>
<dbReference type="OrthoDB" id="48686at2759"/>
<feature type="compositionally biased region" description="Polar residues" evidence="1">
    <location>
        <begin position="239"/>
        <end position="251"/>
    </location>
</feature>
<feature type="region of interest" description="Disordered" evidence="1">
    <location>
        <begin position="231"/>
        <end position="251"/>
    </location>
</feature>
<protein>
    <submittedName>
        <fullName evidence="2">Uncharacterized protein</fullName>
    </submittedName>
</protein>
<feature type="region of interest" description="Disordered" evidence="1">
    <location>
        <begin position="1"/>
        <end position="31"/>
    </location>
</feature>
<dbReference type="Proteomes" id="UP000198406">
    <property type="component" value="Unassembled WGS sequence"/>
</dbReference>
<keyword evidence="3" id="KW-1185">Reference proteome</keyword>